<dbReference type="Proteomes" id="UP001607221">
    <property type="component" value="Unassembled WGS sequence"/>
</dbReference>
<dbReference type="RefSeq" id="WP_050568801.1">
    <property type="nucleotide sequence ID" value="NZ_CAJFAE010000028.1"/>
</dbReference>
<dbReference type="InterPro" id="IPR052354">
    <property type="entry name" value="Cell_Wall_Dynamics_Protein"/>
</dbReference>
<dbReference type="InterPro" id="IPR023346">
    <property type="entry name" value="Lysozyme-like_dom_sf"/>
</dbReference>
<accession>A0ABW7JDE1</accession>
<protein>
    <submittedName>
        <fullName evidence="1">Glycoside hydrolase family 19 protein</fullName>
    </submittedName>
</protein>
<dbReference type="GO" id="GO:0016787">
    <property type="term" value="F:hydrolase activity"/>
    <property type="evidence" value="ECO:0007669"/>
    <property type="project" value="UniProtKB-KW"/>
</dbReference>
<dbReference type="Gene3D" id="1.10.530.10">
    <property type="match status" value="1"/>
</dbReference>
<sequence>MITKQHLRKVWKNEARVSDEYLLVISEELSSKLVECKLDSELRISHFIAQLVKEVGPYITLEENFNYSVQGLKNTFKTYRKNPELAEKHGRNAAINQKANQQAIANNAYAMRIGNGSESTGDGWKYRGRGMIQLTGKGNYAAIEGVHANIWDEDVSFVSSPNLVAKPKYAVRTAMIFWLNNKLYLKADKGASRTVTDSITAVVNKNTDSYGQRHEIFAGLYKKGTFKDIFR</sequence>
<evidence type="ECO:0000313" key="1">
    <source>
        <dbReference type="EMBL" id="MFH0274370.1"/>
    </source>
</evidence>
<dbReference type="SUPFAM" id="SSF53955">
    <property type="entry name" value="Lysozyme-like"/>
    <property type="match status" value="1"/>
</dbReference>
<evidence type="ECO:0000313" key="2">
    <source>
        <dbReference type="Proteomes" id="UP001607221"/>
    </source>
</evidence>
<organism evidence="1 2">
    <name type="scientific">Vibrio jasicida</name>
    <dbReference type="NCBI Taxonomy" id="766224"/>
    <lineage>
        <taxon>Bacteria</taxon>
        <taxon>Pseudomonadati</taxon>
        <taxon>Pseudomonadota</taxon>
        <taxon>Gammaproteobacteria</taxon>
        <taxon>Vibrionales</taxon>
        <taxon>Vibrionaceae</taxon>
        <taxon>Vibrio</taxon>
    </lineage>
</organism>
<keyword evidence="2" id="KW-1185">Reference proteome</keyword>
<gene>
    <name evidence="1" type="ORF">ACGRHZ_24180</name>
</gene>
<keyword evidence="1" id="KW-0378">Hydrolase</keyword>
<proteinExistence type="predicted"/>
<name>A0ABW7JDE1_9VIBR</name>
<dbReference type="EMBL" id="JBIHSE010000002">
    <property type="protein sequence ID" value="MFH0274370.1"/>
    <property type="molecule type" value="Genomic_DNA"/>
</dbReference>
<comment type="caution">
    <text evidence="1">The sequence shown here is derived from an EMBL/GenBank/DDBJ whole genome shotgun (WGS) entry which is preliminary data.</text>
</comment>
<dbReference type="PANTHER" id="PTHR34408">
    <property type="entry name" value="FAMILY PROTEIN, PUTATIVE-RELATED"/>
    <property type="match status" value="1"/>
</dbReference>
<reference evidence="1 2" key="1">
    <citation type="submission" date="2024-10" db="EMBL/GenBank/DDBJ databases">
        <authorList>
            <person name="Yibar A."/>
            <person name="Saticioglu I.B."/>
            <person name="Duman M."/>
            <person name="Ajmi N."/>
            <person name="Gurler F."/>
            <person name="Ay H."/>
            <person name="Onuk E."/>
            <person name="Guler S."/>
            <person name="Romalde J.L."/>
        </authorList>
    </citation>
    <scope>NUCLEOTIDE SEQUENCE [LARGE SCALE GENOMIC DNA]</scope>
    <source>
        <strain evidence="1 2">1-TCBS-A</strain>
    </source>
</reference>